<gene>
    <name evidence="4" type="ORF">tinsulaeT_24840</name>
</gene>
<feature type="coiled-coil region" evidence="1">
    <location>
        <begin position="397"/>
        <end position="424"/>
    </location>
</feature>
<dbReference type="Pfam" id="PF00563">
    <property type="entry name" value="EAL"/>
    <property type="match status" value="1"/>
</dbReference>
<keyword evidence="1" id="KW-0175">Coiled coil</keyword>
<dbReference type="Pfam" id="PF00990">
    <property type="entry name" value="GGDEF"/>
    <property type="match status" value="1"/>
</dbReference>
<accession>A0ABQ6GUW0</accession>
<dbReference type="InterPro" id="IPR003018">
    <property type="entry name" value="GAF"/>
</dbReference>
<dbReference type="InterPro" id="IPR029787">
    <property type="entry name" value="Nucleotide_cyclase"/>
</dbReference>
<dbReference type="PANTHER" id="PTHR44757:SF2">
    <property type="entry name" value="BIOFILM ARCHITECTURE MAINTENANCE PROTEIN MBAA"/>
    <property type="match status" value="1"/>
</dbReference>
<dbReference type="CDD" id="cd01948">
    <property type="entry name" value="EAL"/>
    <property type="match status" value="1"/>
</dbReference>
<sequence>MVKSTNNDNSQLSEQESQLAQEAIVLLDKYRKLQDRYTALLNLNQLSNDCADLNTFYRQVHQAIASIMNANNFYIVMYDQTFATLEFVYHVDEKDDFPKGTFDYDKFQGSMTCHVIETGEPLLMTPEKMQQQIKEGTLKAIGTTGTDWLGVPLISDGFVIGVMAVQSYTETTRYQEHDLDLLTFTAQHTVSAMTRLQDRERLQKAVDARTRELMKQIREREKSELLQESLFRISELTNQASLDLDKFYPMVHNIVGQLINAENFYIAKHNSAEDLLSFVYFSEQNSEEIERKFATRKFANGYTELVISTAKTVLLSGEDMFNLYKQGKTVKPSGKTKSWLGVPLLQNGEAIGAMVIQSYHLSTIYTEQDAELLNFVSQHVATAIKRRELAIFERKTHELLEQQVKHRTAELEEEIKQREKMEQQLKYAASHDSLTGLPNRTVFLDLLNHAIACHRRRPEMQFAVLFLDLDRFKVVNDSLGHHAGDILLKEMAKGLTDIVRDKDTVARLGGDEFVILIEDLVNKQEAYDVAQRITELLTKPFFIENQPVFIGTSIGVLFNDIHYESAEFMLRDADTAMYHAKDMGKGRYEVFDASMHKKVQNALTLEADLREGISKKEFSPYFQPIVRLNDKQIVGFEALARWRSEKRGLVFPNDFIPLAEETNLVLAIDFQIIEKSCRQLKSWQEALKRDDLYISCNLYCDHFFDTNLANDIAQILQRVGLEPRHLRVELTERALLEKTEIVLTNMKALKKLGVKILLDDFGTGYSSLSYLHRFPIDVLKIDRSFISNVHEHDNNRAIIKTIIDLAVNLQMATIGEGIENAADAQLLVKMECKYGQGYYFNKPMPAHEVERLLS</sequence>
<evidence type="ECO:0000256" key="1">
    <source>
        <dbReference type="SAM" id="Coils"/>
    </source>
</evidence>
<evidence type="ECO:0000259" key="3">
    <source>
        <dbReference type="PROSITE" id="PS50887"/>
    </source>
</evidence>
<dbReference type="SMART" id="SM00267">
    <property type="entry name" value="GGDEF"/>
    <property type="match status" value="1"/>
</dbReference>
<dbReference type="PROSITE" id="PS50887">
    <property type="entry name" value="GGDEF"/>
    <property type="match status" value="1"/>
</dbReference>
<dbReference type="SUPFAM" id="SSF55781">
    <property type="entry name" value="GAF domain-like"/>
    <property type="match status" value="2"/>
</dbReference>
<feature type="domain" description="GGDEF" evidence="3">
    <location>
        <begin position="460"/>
        <end position="593"/>
    </location>
</feature>
<dbReference type="PANTHER" id="PTHR44757">
    <property type="entry name" value="DIGUANYLATE CYCLASE DGCP"/>
    <property type="match status" value="1"/>
</dbReference>
<dbReference type="CDD" id="cd01949">
    <property type="entry name" value="GGDEF"/>
    <property type="match status" value="1"/>
</dbReference>
<dbReference type="SMART" id="SM00052">
    <property type="entry name" value="EAL"/>
    <property type="match status" value="1"/>
</dbReference>
<dbReference type="Gene3D" id="3.20.20.450">
    <property type="entry name" value="EAL domain"/>
    <property type="match status" value="1"/>
</dbReference>
<dbReference type="NCBIfam" id="TIGR00254">
    <property type="entry name" value="GGDEF"/>
    <property type="match status" value="1"/>
</dbReference>
<dbReference type="Gene3D" id="3.30.70.270">
    <property type="match status" value="1"/>
</dbReference>
<evidence type="ECO:0000313" key="5">
    <source>
        <dbReference type="Proteomes" id="UP001157186"/>
    </source>
</evidence>
<reference evidence="4 5" key="1">
    <citation type="submission" date="2023-03" db="EMBL/GenBank/DDBJ databases">
        <title>Draft genome sequence of Thalassotalea insulae KCTC 62186T.</title>
        <authorList>
            <person name="Sawabe T."/>
        </authorList>
    </citation>
    <scope>NUCLEOTIDE SEQUENCE [LARGE SCALE GENOMIC DNA]</scope>
    <source>
        <strain evidence="4 5">KCTC 62186</strain>
    </source>
</reference>
<dbReference type="InterPro" id="IPR000160">
    <property type="entry name" value="GGDEF_dom"/>
</dbReference>
<evidence type="ECO:0000259" key="2">
    <source>
        <dbReference type="PROSITE" id="PS50883"/>
    </source>
</evidence>
<dbReference type="InterPro" id="IPR001633">
    <property type="entry name" value="EAL_dom"/>
</dbReference>
<comment type="caution">
    <text evidence="4">The sequence shown here is derived from an EMBL/GenBank/DDBJ whole genome shotgun (WGS) entry which is preliminary data.</text>
</comment>
<feature type="domain" description="EAL" evidence="2">
    <location>
        <begin position="602"/>
        <end position="854"/>
    </location>
</feature>
<keyword evidence="5" id="KW-1185">Reference proteome</keyword>
<dbReference type="InterPro" id="IPR035919">
    <property type="entry name" value="EAL_sf"/>
</dbReference>
<dbReference type="InterPro" id="IPR029016">
    <property type="entry name" value="GAF-like_dom_sf"/>
</dbReference>
<dbReference type="Proteomes" id="UP001157186">
    <property type="component" value="Unassembled WGS sequence"/>
</dbReference>
<organism evidence="4 5">
    <name type="scientific">Thalassotalea insulae</name>
    <dbReference type="NCBI Taxonomy" id="2056778"/>
    <lineage>
        <taxon>Bacteria</taxon>
        <taxon>Pseudomonadati</taxon>
        <taxon>Pseudomonadota</taxon>
        <taxon>Gammaproteobacteria</taxon>
        <taxon>Alteromonadales</taxon>
        <taxon>Colwelliaceae</taxon>
        <taxon>Thalassotalea</taxon>
    </lineage>
</organism>
<dbReference type="EMBL" id="BSST01000001">
    <property type="protein sequence ID" value="GLX79144.1"/>
    <property type="molecule type" value="Genomic_DNA"/>
</dbReference>
<proteinExistence type="predicted"/>
<dbReference type="InterPro" id="IPR043128">
    <property type="entry name" value="Rev_trsase/Diguanyl_cyclase"/>
</dbReference>
<protein>
    <submittedName>
        <fullName evidence="4">Bifunctional diguanylate cyclase/phosphodiesterase</fullName>
    </submittedName>
</protein>
<dbReference type="SUPFAM" id="SSF55073">
    <property type="entry name" value="Nucleotide cyclase"/>
    <property type="match status" value="1"/>
</dbReference>
<dbReference type="RefSeq" id="WP_284245043.1">
    <property type="nucleotide sequence ID" value="NZ_BSST01000001.1"/>
</dbReference>
<dbReference type="PROSITE" id="PS50883">
    <property type="entry name" value="EAL"/>
    <property type="match status" value="1"/>
</dbReference>
<dbReference type="Pfam" id="PF13185">
    <property type="entry name" value="GAF_2"/>
    <property type="match status" value="2"/>
</dbReference>
<dbReference type="SMART" id="SM00065">
    <property type="entry name" value="GAF"/>
    <property type="match status" value="2"/>
</dbReference>
<name>A0ABQ6GUW0_9GAMM</name>
<evidence type="ECO:0000313" key="4">
    <source>
        <dbReference type="EMBL" id="GLX79144.1"/>
    </source>
</evidence>
<dbReference type="Gene3D" id="3.30.450.40">
    <property type="match status" value="2"/>
</dbReference>
<dbReference type="SUPFAM" id="SSF141868">
    <property type="entry name" value="EAL domain-like"/>
    <property type="match status" value="1"/>
</dbReference>
<dbReference type="InterPro" id="IPR052155">
    <property type="entry name" value="Biofilm_reg_signaling"/>
</dbReference>